<evidence type="ECO:0000313" key="3">
    <source>
        <dbReference type="Proteomes" id="UP000460715"/>
    </source>
</evidence>
<evidence type="ECO:0000259" key="1">
    <source>
        <dbReference type="Pfam" id="PF06568"/>
    </source>
</evidence>
<name>A0A845BD54_9PROT</name>
<feature type="domain" description="YjiS-like" evidence="1">
    <location>
        <begin position="8"/>
        <end position="40"/>
    </location>
</feature>
<dbReference type="Pfam" id="PF06568">
    <property type="entry name" value="YjiS-like"/>
    <property type="match status" value="1"/>
</dbReference>
<evidence type="ECO:0000313" key="2">
    <source>
        <dbReference type="EMBL" id="MXP64046.1"/>
    </source>
</evidence>
<accession>A0A845BD54</accession>
<dbReference type="Proteomes" id="UP000460715">
    <property type="component" value="Unassembled WGS sequence"/>
</dbReference>
<dbReference type="InterPro" id="IPR009506">
    <property type="entry name" value="YjiS-like"/>
</dbReference>
<gene>
    <name evidence="2" type="ORF">E0493_11895</name>
</gene>
<protein>
    <submittedName>
        <fullName evidence="2">DUF1127 domain-containing protein</fullName>
    </submittedName>
</protein>
<keyword evidence="3" id="KW-1185">Reference proteome</keyword>
<comment type="caution">
    <text evidence="2">The sequence shown here is derived from an EMBL/GenBank/DDBJ whole genome shotgun (WGS) entry which is preliminary data.</text>
</comment>
<dbReference type="OrthoDB" id="7376415at2"/>
<reference evidence="2 3" key="1">
    <citation type="submission" date="2019-03" db="EMBL/GenBank/DDBJ databases">
        <title>Roseomonas sp. a novel Roseomonas species isolated from Sea whip Gorgonian.</title>
        <authorList>
            <person name="Li F."/>
            <person name="Pan X."/>
            <person name="Huang S."/>
            <person name="Li Z."/>
            <person name="Meng B."/>
        </authorList>
    </citation>
    <scope>NUCLEOTIDE SEQUENCE [LARGE SCALE GENOMIC DNA]</scope>
    <source>
        <strain evidence="2 3">M0104</strain>
    </source>
</reference>
<dbReference type="EMBL" id="SNVJ01000009">
    <property type="protein sequence ID" value="MXP64046.1"/>
    <property type="molecule type" value="Genomic_DNA"/>
</dbReference>
<dbReference type="RefSeq" id="WP_160937176.1">
    <property type="nucleotide sequence ID" value="NZ_SNVJ01000009.1"/>
</dbReference>
<dbReference type="AlphaFoldDB" id="A0A845BD54"/>
<proteinExistence type="predicted"/>
<organism evidence="2 3">
    <name type="scientific">Teichococcus coralli</name>
    <dbReference type="NCBI Taxonomy" id="2545983"/>
    <lineage>
        <taxon>Bacteria</taxon>
        <taxon>Pseudomonadati</taxon>
        <taxon>Pseudomonadota</taxon>
        <taxon>Alphaproteobacteria</taxon>
        <taxon>Acetobacterales</taxon>
        <taxon>Roseomonadaceae</taxon>
        <taxon>Roseomonas</taxon>
    </lineage>
</organism>
<sequence>MAIINSLFSMLSLWRERAWGRRQLQEMDTHMLRDIGLSHGAAAMEAAKPWWRD</sequence>